<dbReference type="Gene3D" id="2.60.120.330">
    <property type="entry name" value="B-lactam Antibiotic, Isopenicillin N Synthase, Chain"/>
    <property type="match status" value="1"/>
</dbReference>
<dbReference type="InterPro" id="IPR044861">
    <property type="entry name" value="IPNS-like_FE2OG_OXY"/>
</dbReference>
<organism evidence="3 4">
    <name type="scientific">Cladobotryum mycophilum</name>
    <dbReference type="NCBI Taxonomy" id="491253"/>
    <lineage>
        <taxon>Eukaryota</taxon>
        <taxon>Fungi</taxon>
        <taxon>Dikarya</taxon>
        <taxon>Ascomycota</taxon>
        <taxon>Pezizomycotina</taxon>
        <taxon>Sordariomycetes</taxon>
        <taxon>Hypocreomycetidae</taxon>
        <taxon>Hypocreales</taxon>
        <taxon>Hypocreaceae</taxon>
        <taxon>Cladobotryum</taxon>
    </lineage>
</organism>
<accession>A0ABR0S8K1</accession>
<name>A0ABR0S8K1_9HYPO</name>
<dbReference type="EMBL" id="JAVFKD010000015">
    <property type="protein sequence ID" value="KAK5988497.1"/>
    <property type="molecule type" value="Genomic_DNA"/>
</dbReference>
<dbReference type="InterPro" id="IPR027443">
    <property type="entry name" value="IPNS-like_sf"/>
</dbReference>
<evidence type="ECO:0000259" key="2">
    <source>
        <dbReference type="Pfam" id="PF03171"/>
    </source>
</evidence>
<protein>
    <recommendedName>
        <fullName evidence="2">Isopenicillin N synthase-like Fe(2+) 2OG dioxygenase domain-containing protein</fullName>
    </recommendedName>
</protein>
<dbReference type="Proteomes" id="UP001338125">
    <property type="component" value="Unassembled WGS sequence"/>
</dbReference>
<feature type="domain" description="Isopenicillin N synthase-like Fe(2+) 2OG dioxygenase" evidence="2">
    <location>
        <begin position="150"/>
        <end position="202"/>
    </location>
</feature>
<evidence type="ECO:0000256" key="1">
    <source>
        <dbReference type="ARBA" id="ARBA00008056"/>
    </source>
</evidence>
<comment type="caution">
    <text evidence="3">The sequence shown here is derived from an EMBL/GenBank/DDBJ whole genome shotgun (WGS) entry which is preliminary data.</text>
</comment>
<proteinExistence type="inferred from homology"/>
<sequence>MFDLTADTFALDQSILGSHAYNPPRDLTGYKQKGKLKTDDSKTDCMELYSINQDDMLGNSPLRKNVGPIEAKRTDVVQFIRHAHSVADVILTQLDIQLGLQPGILSSLSPLDQMSETSVRLLLAQSQSDPQYDCITLGGHTDIGTIALLFNVPKPGCVIVNIGDTIAEWTGGLLRSSLHRVIMAPGEQASVARQSVAYLVRPRNSASMRRLKGGLIPPVEEEDDETRQVNEWVAWRAKQIIFGELKPQTRGGKPIISMQTAA</sequence>
<gene>
    <name evidence="3" type="ORF">PT974_09980</name>
</gene>
<keyword evidence="4" id="KW-1185">Reference proteome</keyword>
<dbReference type="Pfam" id="PF03171">
    <property type="entry name" value="2OG-FeII_Oxy"/>
    <property type="match status" value="1"/>
</dbReference>
<evidence type="ECO:0000313" key="4">
    <source>
        <dbReference type="Proteomes" id="UP001338125"/>
    </source>
</evidence>
<dbReference type="SUPFAM" id="SSF51197">
    <property type="entry name" value="Clavaminate synthase-like"/>
    <property type="match status" value="1"/>
</dbReference>
<evidence type="ECO:0000313" key="3">
    <source>
        <dbReference type="EMBL" id="KAK5988497.1"/>
    </source>
</evidence>
<dbReference type="InterPro" id="IPR050231">
    <property type="entry name" value="Iron_ascorbate_oxido_reductase"/>
</dbReference>
<dbReference type="PANTHER" id="PTHR47990">
    <property type="entry name" value="2-OXOGLUTARATE (2OG) AND FE(II)-DEPENDENT OXYGENASE SUPERFAMILY PROTEIN-RELATED"/>
    <property type="match status" value="1"/>
</dbReference>
<comment type="similarity">
    <text evidence="1">Belongs to the iron/ascorbate-dependent oxidoreductase family.</text>
</comment>
<reference evidence="3 4" key="1">
    <citation type="submission" date="2024-01" db="EMBL/GenBank/DDBJ databases">
        <title>Complete genome of Cladobotryum mycophilum ATHUM6906.</title>
        <authorList>
            <person name="Christinaki A.C."/>
            <person name="Myridakis A.I."/>
            <person name="Kouvelis V.N."/>
        </authorList>
    </citation>
    <scope>NUCLEOTIDE SEQUENCE [LARGE SCALE GENOMIC DNA]</scope>
    <source>
        <strain evidence="3 4">ATHUM6906</strain>
    </source>
</reference>